<reference evidence="2 4" key="1">
    <citation type="submission" date="2015-10" db="EMBL/GenBank/DDBJ databases">
        <title>Draft genome of Bosea thiooxidans.</title>
        <authorList>
            <person name="Wang X."/>
        </authorList>
    </citation>
    <scope>NUCLEOTIDE SEQUENCE [LARGE SCALE GENOMIC DNA]</scope>
    <source>
        <strain evidence="2 4">CGMCC 9174</strain>
    </source>
</reference>
<protein>
    <recommendedName>
        <fullName evidence="6">Transglycosylase associated protein</fullName>
    </recommendedName>
</protein>
<organism evidence="2 4">
    <name type="scientific">Bosea thiooxidans</name>
    <dbReference type="NCBI Taxonomy" id="53254"/>
    <lineage>
        <taxon>Bacteria</taxon>
        <taxon>Pseudomonadati</taxon>
        <taxon>Pseudomonadota</taxon>
        <taxon>Alphaproteobacteria</taxon>
        <taxon>Hyphomicrobiales</taxon>
        <taxon>Boseaceae</taxon>
        <taxon>Bosea</taxon>
    </lineage>
</organism>
<proteinExistence type="predicted"/>
<dbReference type="RefSeq" id="WP_055726992.1">
    <property type="nucleotide sequence ID" value="NZ_FUYX01000003.1"/>
</dbReference>
<reference evidence="3 5" key="2">
    <citation type="submission" date="2017-02" db="EMBL/GenBank/DDBJ databases">
        <authorList>
            <person name="Peterson S.W."/>
        </authorList>
    </citation>
    <scope>NUCLEOTIDE SEQUENCE [LARGE SCALE GENOMIC DNA]</scope>
    <source>
        <strain evidence="3 5">DSM 9653</strain>
    </source>
</reference>
<gene>
    <name evidence="2" type="ORF">ARD30_02610</name>
    <name evidence="3" type="ORF">SAMN05660750_01290</name>
</gene>
<keyword evidence="1" id="KW-0812">Transmembrane</keyword>
<dbReference type="OrthoDB" id="8163783at2"/>
<keyword evidence="4" id="KW-1185">Reference proteome</keyword>
<keyword evidence="1" id="KW-0472">Membrane</keyword>
<dbReference type="EMBL" id="FUYX01000003">
    <property type="protein sequence ID" value="SKB56935.1"/>
    <property type="molecule type" value="Genomic_DNA"/>
</dbReference>
<feature type="transmembrane region" description="Helical" evidence="1">
    <location>
        <begin position="89"/>
        <end position="111"/>
    </location>
</feature>
<dbReference type="Proteomes" id="UP000190130">
    <property type="component" value="Unassembled WGS sequence"/>
</dbReference>
<evidence type="ECO:0000313" key="2">
    <source>
        <dbReference type="EMBL" id="KQK31789.1"/>
    </source>
</evidence>
<dbReference type="EMBL" id="LMAR01000012">
    <property type="protein sequence ID" value="KQK31789.1"/>
    <property type="molecule type" value="Genomic_DNA"/>
</dbReference>
<accession>A0A0Q3IAD4</accession>
<keyword evidence="1" id="KW-1133">Transmembrane helix</keyword>
<dbReference type="Proteomes" id="UP000051562">
    <property type="component" value="Unassembled WGS sequence"/>
</dbReference>
<evidence type="ECO:0008006" key="6">
    <source>
        <dbReference type="Google" id="ProtNLM"/>
    </source>
</evidence>
<evidence type="ECO:0000313" key="5">
    <source>
        <dbReference type="Proteomes" id="UP000190130"/>
    </source>
</evidence>
<evidence type="ECO:0000313" key="3">
    <source>
        <dbReference type="EMBL" id="SKB56935.1"/>
    </source>
</evidence>
<feature type="transmembrane region" description="Helical" evidence="1">
    <location>
        <begin position="33"/>
        <end position="53"/>
    </location>
</feature>
<evidence type="ECO:0000256" key="1">
    <source>
        <dbReference type="SAM" id="Phobius"/>
    </source>
</evidence>
<name>A0A0Q3IAD4_9HYPH</name>
<dbReference type="AlphaFoldDB" id="A0A0Q3IAD4"/>
<feature type="transmembrane region" description="Helical" evidence="1">
    <location>
        <begin position="59"/>
        <end position="77"/>
    </location>
</feature>
<evidence type="ECO:0000313" key="4">
    <source>
        <dbReference type="Proteomes" id="UP000051562"/>
    </source>
</evidence>
<sequence>MAPRSRKSSKPDRVVRDEEVEILPPRRATALDWSVVVPTVAFGTATGFVASLVVGGGGLIRHAVVGVLGMLVGQGIVRVTGWRLRTGHGFLDEAGMAVLGAILVILLARFIA</sequence>
<dbReference type="STRING" id="53254.SAMN05660750_01290"/>